<accession>A0A8I5ZKI3</accession>
<dbReference type="AGR" id="RGD:1559654"/>
<dbReference type="GO" id="GO:0005737">
    <property type="term" value="C:cytoplasm"/>
    <property type="evidence" value="ECO:0000318"/>
    <property type="project" value="GO_Central"/>
</dbReference>
<dbReference type="CTD" id="501898"/>
<dbReference type="OMA" id="REATCIK"/>
<dbReference type="GeneTree" id="ENSGT01030000234531"/>
<reference evidence="4" key="3">
    <citation type="submission" date="2025-09" db="UniProtKB">
        <authorList>
            <consortium name="Ensembl"/>
        </authorList>
    </citation>
    <scope>IDENTIFICATION</scope>
    <source>
        <strain evidence="4">Brown Norway</strain>
    </source>
</reference>
<dbReference type="Gene3D" id="3.80.10.10">
    <property type="entry name" value="Ribonuclease Inhibitor"/>
    <property type="match status" value="1"/>
</dbReference>
<dbReference type="GO" id="GO:1990756">
    <property type="term" value="F:ubiquitin-like ligase-substrate adaptor activity"/>
    <property type="evidence" value="ECO:0000318"/>
    <property type="project" value="GO_Central"/>
</dbReference>
<dbReference type="GO" id="GO:0045892">
    <property type="term" value="P:negative regulation of DNA-templated transcription"/>
    <property type="evidence" value="ECO:0007669"/>
    <property type="project" value="InterPro"/>
</dbReference>
<organism evidence="4 5">
    <name type="scientific">Rattus norvegicus</name>
    <name type="common">Rat</name>
    <dbReference type="NCBI Taxonomy" id="10116"/>
    <lineage>
        <taxon>Eukaryota</taxon>
        <taxon>Metazoa</taxon>
        <taxon>Chordata</taxon>
        <taxon>Craniata</taxon>
        <taxon>Vertebrata</taxon>
        <taxon>Euteleostomi</taxon>
        <taxon>Mammalia</taxon>
        <taxon>Eutheria</taxon>
        <taxon>Euarchontoglires</taxon>
        <taxon>Glires</taxon>
        <taxon>Rodentia</taxon>
        <taxon>Myomorpha</taxon>
        <taxon>Muroidea</taxon>
        <taxon>Muridae</taxon>
        <taxon>Murinae</taxon>
        <taxon>Rattus</taxon>
    </lineage>
</organism>
<dbReference type="InterPro" id="IPR032675">
    <property type="entry name" value="LRR_dom_sf"/>
</dbReference>
<keyword evidence="2" id="KW-0433">Leucine-rich repeat</keyword>
<dbReference type="GO" id="GO:0043161">
    <property type="term" value="P:proteasome-mediated ubiquitin-dependent protein catabolic process"/>
    <property type="evidence" value="ECO:0000318"/>
    <property type="project" value="GO_Central"/>
</dbReference>
<proteinExistence type="inferred from homology"/>
<keyword evidence="5" id="KW-1185">Reference proteome</keyword>
<dbReference type="AlphaFoldDB" id="A0A8I5ZKI3"/>
<dbReference type="Ensembl" id="ENSRNOT00000096995.2">
    <property type="protein sequence ID" value="ENSRNOP00000078252.1"/>
    <property type="gene ID" value="ENSRNOG00000067042.2"/>
</dbReference>
<sequence>MSGHTPPTLEKLARQTLLRNEAMAISCLGELPTILFPALFKEAFEGRHINLIKEMVAAWPFPCLPVGALMKTPNGETMKALLDGVDMRLTRTFHPKRTKLQVLDLRNEHHNFWNIWTGAEDSSHSAENLEEKQVAKVFPRYALRRQRVKVIVELSIFSCLEEQQACFLKWAQERKGSLHFCCTKMTIWDLPVHVIREILKVFDPQHITEFELHNEWTLLELAHFAPYFGQMRHLRKVSLAPLKIISSNRNETGDREATCIKKFISQFSKFNCLQHLSMFYCHFLRDHMNQVLRYLMTPLETLSVTCYIISQNDLDSFSCSQSLFHLKHLELIGVLLYGLDVMPLRGLLEKVADTLETLNLQWCGMKDPQLYALLPALRNCSQLTTVKFYSNKFSMPILKDLLQHTANWSQVNVEQYPAPLECYDDSSQVSVARFSQLCRELTDTHRAIRQPKNISFATEICYTCGKRCVYHNGPRLCCCWQ</sequence>
<dbReference type="PANTHER" id="PTHR14224:SF77">
    <property type="entry name" value="D5ERTD577E PROTEIN-RELATED"/>
    <property type="match status" value="1"/>
</dbReference>
<dbReference type="FunFam" id="3.80.10.10:FF:000524">
    <property type="entry name" value="Predicted gene 16427"/>
    <property type="match status" value="1"/>
</dbReference>
<dbReference type="PANTHER" id="PTHR14224">
    <property type="entry name" value="SIMILAR TO PREFERENTIALLY EXPRESSED ANTIGEN IN MELANOMA-LIKE 3"/>
    <property type="match status" value="1"/>
</dbReference>
<dbReference type="PIRSF" id="PIRSF038286">
    <property type="entry name" value="PRAME"/>
    <property type="match status" value="1"/>
</dbReference>
<reference evidence="4" key="1">
    <citation type="submission" date="2024-01" db="EMBL/GenBank/DDBJ databases">
        <title>GRCr8: a new rat reference genome assembly contstructed from accurate long reads and long range scaffolding.</title>
        <authorList>
            <person name="Doris P.A."/>
            <person name="Kalbfleisch T."/>
            <person name="Li K."/>
            <person name="Howe K."/>
            <person name="Wood J."/>
        </authorList>
    </citation>
    <scope>NUCLEOTIDE SEQUENCE [LARGE SCALE GENOMIC DNA]</scope>
    <source>
        <strain evidence="4">Brown Norway</strain>
    </source>
</reference>
<keyword evidence="3" id="KW-0677">Repeat</keyword>
<protein>
    <submittedName>
        <fullName evidence="4">PRAME family member 8 like 2</fullName>
    </submittedName>
</protein>
<evidence type="ECO:0000313" key="4">
    <source>
        <dbReference type="Ensembl" id="ENSRNOP00000078252.1"/>
    </source>
</evidence>
<gene>
    <name evidence="4 6" type="primary">Pramef8l2</name>
    <name evidence="6" type="synonym">RGD1559654</name>
</gene>
<dbReference type="InterPro" id="IPR026271">
    <property type="entry name" value="PRAME"/>
</dbReference>
<dbReference type="GO" id="GO:0043066">
    <property type="term" value="P:negative regulation of apoptotic process"/>
    <property type="evidence" value="ECO:0007669"/>
    <property type="project" value="InterPro"/>
</dbReference>
<dbReference type="InterPro" id="IPR050694">
    <property type="entry name" value="LRRC14/PRAME"/>
</dbReference>
<evidence type="ECO:0000256" key="3">
    <source>
        <dbReference type="ARBA" id="ARBA00022737"/>
    </source>
</evidence>
<dbReference type="GO" id="GO:0045596">
    <property type="term" value="P:negative regulation of cell differentiation"/>
    <property type="evidence" value="ECO:0007669"/>
    <property type="project" value="InterPro"/>
</dbReference>
<comment type="similarity">
    <text evidence="1">Belongs to the PRAME family.</text>
</comment>
<dbReference type="SUPFAM" id="SSF52047">
    <property type="entry name" value="RNI-like"/>
    <property type="match status" value="1"/>
</dbReference>
<evidence type="ECO:0000256" key="1">
    <source>
        <dbReference type="ARBA" id="ARBA00009608"/>
    </source>
</evidence>
<dbReference type="RefSeq" id="XP_577321.1">
    <property type="nucleotide sequence ID" value="XM_577321.2"/>
</dbReference>
<dbReference type="GeneID" id="501898"/>
<dbReference type="Proteomes" id="UP000002494">
    <property type="component" value="Chromosome 14"/>
</dbReference>
<name>A0A8I5ZKI3_RAT</name>
<evidence type="ECO:0000256" key="2">
    <source>
        <dbReference type="ARBA" id="ARBA00022614"/>
    </source>
</evidence>
<evidence type="ECO:0000313" key="5">
    <source>
        <dbReference type="Proteomes" id="UP000002494"/>
    </source>
</evidence>
<dbReference type="GO" id="GO:0008284">
    <property type="term" value="P:positive regulation of cell population proliferation"/>
    <property type="evidence" value="ECO:0007669"/>
    <property type="project" value="InterPro"/>
</dbReference>
<dbReference type="GO" id="GO:0031462">
    <property type="term" value="C:Cul2-RING ubiquitin ligase complex"/>
    <property type="evidence" value="ECO:0000318"/>
    <property type="project" value="GO_Central"/>
</dbReference>
<evidence type="ECO:0000313" key="6">
    <source>
        <dbReference type="RGD" id="1559654"/>
    </source>
</evidence>
<dbReference type="RGD" id="1559654">
    <property type="gene designation" value="Pramef8l2"/>
</dbReference>
<reference evidence="4" key="2">
    <citation type="submission" date="2025-08" db="UniProtKB">
        <authorList>
            <consortium name="Ensembl"/>
        </authorList>
    </citation>
    <scope>IDENTIFICATION</scope>
    <source>
        <strain evidence="4">Brown Norway</strain>
    </source>
</reference>